<dbReference type="Proteomes" id="UP000095765">
    <property type="component" value="Unassembled WGS sequence"/>
</dbReference>
<dbReference type="InterPro" id="IPR003593">
    <property type="entry name" value="AAA+_ATPase"/>
</dbReference>
<dbReference type="PROSITE" id="PS00211">
    <property type="entry name" value="ABC_TRANSPORTER_1"/>
    <property type="match status" value="1"/>
</dbReference>
<evidence type="ECO:0000313" key="8">
    <source>
        <dbReference type="EMBL" id="OUP70445.1"/>
    </source>
</evidence>
<evidence type="ECO:0000313" key="10">
    <source>
        <dbReference type="Proteomes" id="UP000095765"/>
    </source>
</evidence>
<evidence type="ECO:0000256" key="3">
    <source>
        <dbReference type="ARBA" id="ARBA00022741"/>
    </source>
</evidence>
<feature type="domain" description="ABC transporter" evidence="6">
    <location>
        <begin position="2"/>
        <end position="233"/>
    </location>
</feature>
<reference evidence="9 12" key="4">
    <citation type="submission" date="2018-08" db="EMBL/GenBank/DDBJ databases">
        <title>A genome reference for cultivated species of the human gut microbiota.</title>
        <authorList>
            <person name="Zou Y."/>
            <person name="Xue W."/>
            <person name="Luo G."/>
        </authorList>
    </citation>
    <scope>NUCLEOTIDE SEQUENCE [LARGE SCALE GENOMIC DNA]</scope>
    <source>
        <strain evidence="9 12">TF05-12AC</strain>
    </source>
</reference>
<keyword evidence="5" id="KW-0029">Amino-acid transport</keyword>
<dbReference type="OrthoDB" id="9776369at2"/>
<reference evidence="11" key="2">
    <citation type="submission" date="2017-04" db="EMBL/GenBank/DDBJ databases">
        <title>Function of individual gut microbiota members based on whole genome sequencing of pure cultures obtained from chicken caecum.</title>
        <authorList>
            <person name="Medvecky M."/>
            <person name="Cejkova D."/>
            <person name="Polansky O."/>
            <person name="Karasova D."/>
            <person name="Kubasova T."/>
            <person name="Cizek A."/>
            <person name="Rychlik I."/>
        </authorList>
    </citation>
    <scope>NUCLEOTIDE SEQUENCE [LARGE SCALE GENOMIC DNA]</scope>
    <source>
        <strain evidence="11">An175</strain>
    </source>
</reference>
<dbReference type="SUPFAM" id="SSF52540">
    <property type="entry name" value="P-loop containing nucleoside triphosphate hydrolases"/>
    <property type="match status" value="1"/>
</dbReference>
<evidence type="ECO:0000256" key="1">
    <source>
        <dbReference type="ARBA" id="ARBA00005417"/>
    </source>
</evidence>
<comment type="similarity">
    <text evidence="1">Belongs to the ABC transporter superfamily.</text>
</comment>
<dbReference type="EMBL" id="NFKP01000004">
    <property type="protein sequence ID" value="OUP70445.1"/>
    <property type="molecule type" value="Genomic_DNA"/>
</dbReference>
<dbReference type="SMART" id="SM00382">
    <property type="entry name" value="AAA"/>
    <property type="match status" value="1"/>
</dbReference>
<dbReference type="Gene3D" id="3.40.50.300">
    <property type="entry name" value="P-loop containing nucleotide triphosphate hydrolases"/>
    <property type="match status" value="1"/>
</dbReference>
<dbReference type="CDD" id="cd03224">
    <property type="entry name" value="ABC_TM1139_LivF_branched"/>
    <property type="match status" value="1"/>
</dbReference>
<dbReference type="PROSITE" id="PS50893">
    <property type="entry name" value="ABC_TRANSPORTER_2"/>
    <property type="match status" value="1"/>
</dbReference>
<name>A0A174P4C3_9FIRM</name>
<evidence type="ECO:0000259" key="6">
    <source>
        <dbReference type="PROSITE" id="PS50893"/>
    </source>
</evidence>
<dbReference type="InterPro" id="IPR030660">
    <property type="entry name" value="ABC_branched_ATPase_LivF/BraG"/>
</dbReference>
<dbReference type="Proteomes" id="UP000196386">
    <property type="component" value="Unassembled WGS sequence"/>
</dbReference>
<dbReference type="InterPro" id="IPR052156">
    <property type="entry name" value="BCAA_Transport_ATP-bd_LivF"/>
</dbReference>
<dbReference type="EMBL" id="QVME01000001">
    <property type="protein sequence ID" value="RGE70128.1"/>
    <property type="molecule type" value="Genomic_DNA"/>
</dbReference>
<keyword evidence="3" id="KW-0547">Nucleotide-binding</keyword>
<evidence type="ECO:0000313" key="11">
    <source>
        <dbReference type="Proteomes" id="UP000196386"/>
    </source>
</evidence>
<evidence type="ECO:0000256" key="4">
    <source>
        <dbReference type="ARBA" id="ARBA00022840"/>
    </source>
</evidence>
<reference evidence="8" key="3">
    <citation type="journal article" date="2018" name="BMC Genomics">
        <title>Whole genome sequencing and function prediction of 133 gut anaerobes isolated from chicken caecum in pure cultures.</title>
        <authorList>
            <person name="Medvecky M."/>
            <person name="Cejkova D."/>
            <person name="Polansky O."/>
            <person name="Karasova D."/>
            <person name="Kubasova T."/>
            <person name="Cizek A."/>
            <person name="Rychlik I."/>
        </authorList>
    </citation>
    <scope>NUCLEOTIDE SEQUENCE</scope>
    <source>
        <strain evidence="8">An175</strain>
    </source>
</reference>
<dbReference type="GO" id="GO:0015658">
    <property type="term" value="F:branched-chain amino acid transmembrane transporter activity"/>
    <property type="evidence" value="ECO:0007669"/>
    <property type="project" value="InterPro"/>
</dbReference>
<organism evidence="7 10">
    <name type="scientific">Anaerotruncus colihominis</name>
    <dbReference type="NCBI Taxonomy" id="169435"/>
    <lineage>
        <taxon>Bacteria</taxon>
        <taxon>Bacillati</taxon>
        <taxon>Bacillota</taxon>
        <taxon>Clostridia</taxon>
        <taxon>Eubacteriales</taxon>
        <taxon>Oscillospiraceae</taxon>
        <taxon>Anaerotruncus</taxon>
    </lineage>
</organism>
<keyword evidence="4 8" id="KW-0067">ATP-binding</keyword>
<dbReference type="RefSeq" id="WP_055244537.1">
    <property type="nucleotide sequence ID" value="NZ_CABIWA010000003.1"/>
</dbReference>
<gene>
    <name evidence="7" type="primary">livF_3</name>
    <name evidence="8" type="ORF">B5F11_05410</name>
    <name evidence="9" type="ORF">DXC40_03495</name>
    <name evidence="7" type="ORF">ERS852551_01110</name>
</gene>
<evidence type="ECO:0000256" key="5">
    <source>
        <dbReference type="ARBA" id="ARBA00022970"/>
    </source>
</evidence>
<evidence type="ECO:0000256" key="2">
    <source>
        <dbReference type="ARBA" id="ARBA00022448"/>
    </source>
</evidence>
<reference evidence="7 10" key="1">
    <citation type="submission" date="2015-09" db="EMBL/GenBank/DDBJ databases">
        <authorList>
            <consortium name="Pathogen Informatics"/>
        </authorList>
    </citation>
    <scope>NUCLEOTIDE SEQUENCE [LARGE SCALE GENOMIC DNA]</scope>
    <source>
        <strain evidence="7 10">2789STDY5834939</strain>
    </source>
</reference>
<evidence type="ECO:0000313" key="7">
    <source>
        <dbReference type="EMBL" id="CUP53648.1"/>
    </source>
</evidence>
<protein>
    <submittedName>
        <fullName evidence="8">ABC transporter ATP-binding protein</fullName>
    </submittedName>
    <submittedName>
        <fullName evidence="7">LIV-I protein F</fullName>
    </submittedName>
</protein>
<accession>A0A174P4C3</accession>
<dbReference type="GO" id="GO:0015807">
    <property type="term" value="P:L-amino acid transport"/>
    <property type="evidence" value="ECO:0007669"/>
    <property type="project" value="TreeGrafter"/>
</dbReference>
<dbReference type="PIRSF" id="PIRSF039137">
    <property type="entry name" value="ABC_branched_ATPase"/>
    <property type="match status" value="1"/>
</dbReference>
<dbReference type="InterPro" id="IPR027417">
    <property type="entry name" value="P-loop_NTPase"/>
</dbReference>
<dbReference type="EMBL" id="CZBE01000006">
    <property type="protein sequence ID" value="CUP53648.1"/>
    <property type="molecule type" value="Genomic_DNA"/>
</dbReference>
<keyword evidence="2" id="KW-0813">Transport</keyword>
<sequence>MLKVSGLHAFYGSIHALKGIDLEVHQNEIVSLIGSNGAGKSTALSVIAGLVRSSSGSVEFEGRNITNRPAFQMVKLGISLSPEGREVFPALTVEQNLRLGAYIKKDKAIEDSFTRVYDLFPRLKERIKQQAGTLSGGEQQMLAIGRALMCEPRLLMLDEPSLGLAPNIVLQIFDLIESINKQGTTILLIEQNANMAMSISHRAYVMETGAIAMHGDAGELANDPRVKKAYLGNK</sequence>
<evidence type="ECO:0000313" key="9">
    <source>
        <dbReference type="EMBL" id="RGE70128.1"/>
    </source>
</evidence>
<dbReference type="PANTHER" id="PTHR43820">
    <property type="entry name" value="HIGH-AFFINITY BRANCHED-CHAIN AMINO ACID TRANSPORT ATP-BINDING PROTEIN LIVF"/>
    <property type="match status" value="1"/>
</dbReference>
<dbReference type="InterPro" id="IPR003439">
    <property type="entry name" value="ABC_transporter-like_ATP-bd"/>
</dbReference>
<dbReference type="PANTHER" id="PTHR43820:SF4">
    <property type="entry name" value="HIGH-AFFINITY BRANCHED-CHAIN AMINO ACID TRANSPORT ATP-BINDING PROTEIN LIVF"/>
    <property type="match status" value="1"/>
</dbReference>
<proteinExistence type="inferred from homology"/>
<dbReference type="AlphaFoldDB" id="A0A174P4C3"/>
<dbReference type="GO" id="GO:0005524">
    <property type="term" value="F:ATP binding"/>
    <property type="evidence" value="ECO:0007669"/>
    <property type="project" value="UniProtKB-KW"/>
</dbReference>
<dbReference type="InterPro" id="IPR017871">
    <property type="entry name" value="ABC_transporter-like_CS"/>
</dbReference>
<dbReference type="Proteomes" id="UP000260828">
    <property type="component" value="Unassembled WGS sequence"/>
</dbReference>
<dbReference type="Pfam" id="PF00005">
    <property type="entry name" value="ABC_tran"/>
    <property type="match status" value="1"/>
</dbReference>
<evidence type="ECO:0000313" key="12">
    <source>
        <dbReference type="Proteomes" id="UP000260828"/>
    </source>
</evidence>
<dbReference type="GO" id="GO:0016887">
    <property type="term" value="F:ATP hydrolysis activity"/>
    <property type="evidence" value="ECO:0007669"/>
    <property type="project" value="InterPro"/>
</dbReference>